<proteinExistence type="predicted"/>
<name>A0ABM9HW07_9GAMM</name>
<dbReference type="EMBL" id="OX458333">
    <property type="protein sequence ID" value="CAI8720919.1"/>
    <property type="molecule type" value="Genomic_DNA"/>
</dbReference>
<gene>
    <name evidence="1" type="ORF">MSZNOR_0090</name>
</gene>
<reference evidence="1 2" key="1">
    <citation type="submission" date="2023-03" db="EMBL/GenBank/DDBJ databases">
        <authorList>
            <person name="Pearce D."/>
        </authorList>
    </citation>
    <scope>NUCLEOTIDE SEQUENCE [LARGE SCALE GENOMIC DNA]</scope>
    <source>
        <strain evidence="1">Msz</strain>
    </source>
</reference>
<evidence type="ECO:0008006" key="3">
    <source>
        <dbReference type="Google" id="ProtNLM"/>
    </source>
</evidence>
<accession>A0ABM9HW07</accession>
<keyword evidence="2" id="KW-1185">Reference proteome</keyword>
<protein>
    <recommendedName>
        <fullName evidence="3">Transposase</fullName>
    </recommendedName>
</protein>
<dbReference type="Proteomes" id="UP001162030">
    <property type="component" value="Chromosome"/>
</dbReference>
<organism evidence="1 2">
    <name type="scientific">Methylocaldum szegediense</name>
    <dbReference type="NCBI Taxonomy" id="73780"/>
    <lineage>
        <taxon>Bacteria</taxon>
        <taxon>Pseudomonadati</taxon>
        <taxon>Pseudomonadota</taxon>
        <taxon>Gammaproteobacteria</taxon>
        <taxon>Methylococcales</taxon>
        <taxon>Methylococcaceae</taxon>
        <taxon>Methylocaldum</taxon>
    </lineage>
</organism>
<evidence type="ECO:0000313" key="1">
    <source>
        <dbReference type="EMBL" id="CAI8720919.1"/>
    </source>
</evidence>
<evidence type="ECO:0000313" key="2">
    <source>
        <dbReference type="Proteomes" id="UP001162030"/>
    </source>
</evidence>
<sequence>MGLRAFFFMAWRWLTKDLLRAYLNRLKKPFDKPVLSEAERRFASLTTSYRRY</sequence>